<dbReference type="Proteomes" id="UP000036951">
    <property type="component" value="Unassembled WGS sequence"/>
</dbReference>
<dbReference type="RefSeq" id="WP_053398626.1">
    <property type="nucleotide sequence ID" value="NZ_LFQU01000017.1"/>
</dbReference>
<evidence type="ECO:0000256" key="1">
    <source>
        <dbReference type="SAM" id="Phobius"/>
    </source>
</evidence>
<dbReference type="InterPro" id="IPR049458">
    <property type="entry name" value="EpsG-like"/>
</dbReference>
<dbReference type="AlphaFoldDB" id="A0A8E1UQQ2"/>
<feature type="transmembrane region" description="Helical" evidence="1">
    <location>
        <begin position="272"/>
        <end position="293"/>
    </location>
</feature>
<keyword evidence="1" id="KW-1133">Transmembrane helix</keyword>
<feature type="transmembrane region" description="Helical" evidence="1">
    <location>
        <begin position="322"/>
        <end position="343"/>
    </location>
</feature>
<protein>
    <recommendedName>
        <fullName evidence="4">EpsG family protein</fullName>
    </recommendedName>
</protein>
<feature type="transmembrane region" description="Helical" evidence="1">
    <location>
        <begin position="300"/>
        <end position="316"/>
    </location>
</feature>
<feature type="transmembrane region" description="Helical" evidence="1">
    <location>
        <begin position="159"/>
        <end position="181"/>
    </location>
</feature>
<feature type="transmembrane region" description="Helical" evidence="1">
    <location>
        <begin position="193"/>
        <end position="220"/>
    </location>
</feature>
<feature type="transmembrane region" description="Helical" evidence="1">
    <location>
        <begin position="28"/>
        <end position="46"/>
    </location>
</feature>
<keyword evidence="1" id="KW-0812">Transmembrane</keyword>
<organism evidence="2 3">
    <name type="scientific">Xylanibacter rarus</name>
    <dbReference type="NCBI Taxonomy" id="1676614"/>
    <lineage>
        <taxon>Bacteria</taxon>
        <taxon>Pseudomonadati</taxon>
        <taxon>Bacteroidota</taxon>
        <taxon>Bacteroidia</taxon>
        <taxon>Bacteroidales</taxon>
        <taxon>Prevotellaceae</taxon>
        <taxon>Xylanibacter</taxon>
    </lineage>
</organism>
<accession>A0A8E1UQQ2</accession>
<feature type="transmembrane region" description="Helical" evidence="1">
    <location>
        <begin position="81"/>
        <end position="99"/>
    </location>
</feature>
<feature type="transmembrane region" description="Helical" evidence="1">
    <location>
        <begin position="111"/>
        <end position="129"/>
    </location>
</feature>
<evidence type="ECO:0000313" key="3">
    <source>
        <dbReference type="Proteomes" id="UP000036951"/>
    </source>
</evidence>
<reference evidence="2 3" key="1">
    <citation type="submission" date="2015-06" db="EMBL/GenBank/DDBJ databases">
        <title>Prevotella sp. 109, sp. nov., a novel member of the family Prevotellaceae isolated from human faeces.</title>
        <authorList>
            <person name="Shkoporov A.N."/>
            <person name="Chaplin A.V."/>
            <person name="Kafarskaia L.I."/>
            <person name="Efimov B.A."/>
        </authorList>
    </citation>
    <scope>NUCLEOTIDE SEQUENCE [LARGE SCALE GENOMIC DNA]</scope>
    <source>
        <strain evidence="2 3">109</strain>
    </source>
</reference>
<evidence type="ECO:0000313" key="2">
    <source>
        <dbReference type="EMBL" id="KOO68194.1"/>
    </source>
</evidence>
<keyword evidence="1" id="KW-0472">Membrane</keyword>
<dbReference type="Pfam" id="PF14897">
    <property type="entry name" value="EpsG"/>
    <property type="match status" value="1"/>
</dbReference>
<feature type="transmembrane region" description="Helical" evidence="1">
    <location>
        <begin position="241"/>
        <end position="260"/>
    </location>
</feature>
<name>A0A8E1UQQ2_9BACT</name>
<dbReference type="EMBL" id="LFQU01000017">
    <property type="protein sequence ID" value="KOO68194.1"/>
    <property type="molecule type" value="Genomic_DNA"/>
</dbReference>
<sequence length="347" mass="40388">MIIAISILFFLSCLVALFEEELANIKWNIYIGIGVLLVLFAAIRPIGMDNDSENYELYFVRYDHPLLVITVEYSFRVISKWFYLWFHDVHSIFLLYAALGLSLKFIAFKRLTALPLLAVAVYIGNYYILHEFTQIRVGVASGLLLLAIKPLSEKNYKKTFVLFLLAIVFHYSSIILLPLMLLSNKELTRKNKIIWASLIPLGYIFYFLNINITSLPIPYISEKLDAYQGLKDQGYIDEVNVFNLVFFVRIIIFFYILYMYDLIREHNLYLSLMIKLMALSLFSFTAFSSLPVLAFRISELYGITEIILFTNIFYMIRPKPLAKIIVITISITLFCISVFYNNIIQIM</sequence>
<proteinExistence type="predicted"/>
<comment type="caution">
    <text evidence="2">The sequence shown here is derived from an EMBL/GenBank/DDBJ whole genome shotgun (WGS) entry which is preliminary data.</text>
</comment>
<keyword evidence="3" id="KW-1185">Reference proteome</keyword>
<evidence type="ECO:0008006" key="4">
    <source>
        <dbReference type="Google" id="ProtNLM"/>
    </source>
</evidence>
<gene>
    <name evidence="2" type="ORF">ACU52_09430</name>
</gene>
<dbReference type="OrthoDB" id="6631730at2"/>